<comment type="caution">
    <text evidence="1">The sequence shown here is derived from an EMBL/GenBank/DDBJ whole genome shotgun (WGS) entry which is preliminary data.</text>
</comment>
<name>A0A846TKV5_9MICC</name>
<dbReference type="Proteomes" id="UP000521379">
    <property type="component" value="Unassembled WGS sequence"/>
</dbReference>
<dbReference type="RefSeq" id="WP_157980480.1">
    <property type="nucleotide sequence ID" value="NZ_JAAVUN010000013.1"/>
</dbReference>
<reference evidence="1 2" key="1">
    <citation type="submission" date="2020-02" db="EMBL/GenBank/DDBJ databases">
        <authorList>
            <person name="Sun Q."/>
        </authorList>
    </citation>
    <scope>NUCLEOTIDE SEQUENCE [LARGE SCALE GENOMIC DNA]</scope>
    <source>
        <strain evidence="1 2">YIM 13062</strain>
    </source>
</reference>
<organism evidence="1 2">
    <name type="scientific">Kocuria subflava</name>
    <dbReference type="NCBI Taxonomy" id="1736139"/>
    <lineage>
        <taxon>Bacteria</taxon>
        <taxon>Bacillati</taxon>
        <taxon>Actinomycetota</taxon>
        <taxon>Actinomycetes</taxon>
        <taxon>Micrococcales</taxon>
        <taxon>Micrococcaceae</taxon>
        <taxon>Kocuria</taxon>
    </lineage>
</organism>
<sequence length="56" mass="5826">MAGERAAMAAGAVRGRGHGMVIGDKNYKWTAESSGDFTTTPACRLRCFCIGAACLS</sequence>
<gene>
    <name evidence="1" type="ORF">GTW58_07785</name>
</gene>
<evidence type="ECO:0000313" key="1">
    <source>
        <dbReference type="EMBL" id="NKE09838.1"/>
    </source>
</evidence>
<evidence type="ECO:0000313" key="2">
    <source>
        <dbReference type="Proteomes" id="UP000521379"/>
    </source>
</evidence>
<protein>
    <submittedName>
        <fullName evidence="1">Uncharacterized protein</fullName>
    </submittedName>
</protein>
<dbReference type="AlphaFoldDB" id="A0A846TKV5"/>
<keyword evidence="2" id="KW-1185">Reference proteome</keyword>
<dbReference type="EMBL" id="JAAVUN010000013">
    <property type="protein sequence ID" value="NKE09838.1"/>
    <property type="molecule type" value="Genomic_DNA"/>
</dbReference>
<proteinExistence type="predicted"/>
<accession>A0A846TKV5</accession>